<dbReference type="PROSITE" id="PS51099">
    <property type="entry name" value="PTS_EIIB_TYPE_2"/>
    <property type="match status" value="1"/>
</dbReference>
<dbReference type="EMBL" id="CP016414">
    <property type="protein sequence ID" value="ANU37036.1"/>
    <property type="molecule type" value="Genomic_DNA"/>
</dbReference>
<dbReference type="InterPro" id="IPR013011">
    <property type="entry name" value="PTS_EIIB_2"/>
</dbReference>
<reference evidence="5 7" key="2">
    <citation type="submission" date="2016-08" db="EMBL/GenBank/DDBJ databases">
        <title>Genome sequencing of Vibrio scophthalmi strain FP3289, an isolated from Paralichthys olivaceus.</title>
        <authorList>
            <person name="Han H.-J."/>
        </authorList>
    </citation>
    <scope>NUCLEOTIDE SEQUENCE [LARGE SCALE GENOMIC DNA]</scope>
    <source>
        <strain evidence="5 7">FP3289</strain>
    </source>
</reference>
<dbReference type="PATRIC" id="fig|45658.6.peg.1039"/>
<name>A0A1B1NMR7_9VIBR</name>
<dbReference type="CDD" id="cd05563">
    <property type="entry name" value="PTS_IIB_ascorbate"/>
    <property type="match status" value="1"/>
</dbReference>
<keyword evidence="1 5" id="KW-0808">Transferase</keyword>
<dbReference type="Proteomes" id="UP000095131">
    <property type="component" value="Unassembled WGS sequence"/>
</dbReference>
<evidence type="ECO:0000313" key="4">
    <source>
        <dbReference type="EMBL" id="ANU37036.1"/>
    </source>
</evidence>
<sequence>MRIMAVCSTGLGSSFMIEMKVKEVMRELGIDAEVEHTDLGSVTPDMADVFICTKDLADSIHAGDVISIPNITDKAAMKEKIEAYLNRN</sequence>
<dbReference type="GeneID" id="96873102"/>
<evidence type="ECO:0000313" key="7">
    <source>
        <dbReference type="Proteomes" id="UP000095131"/>
    </source>
</evidence>
<dbReference type="EMBL" id="MDCJ01000002">
    <property type="protein sequence ID" value="ODS11975.1"/>
    <property type="molecule type" value="Genomic_DNA"/>
</dbReference>
<keyword evidence="6" id="KW-1185">Reference proteome</keyword>
<feature type="domain" description="PTS EIIB type-2" evidence="3">
    <location>
        <begin position="1"/>
        <end position="88"/>
    </location>
</feature>
<dbReference type="RefSeq" id="WP_005593935.1">
    <property type="nucleotide sequence ID" value="NZ_CP016307.1"/>
</dbReference>
<dbReference type="GO" id="GO:0008982">
    <property type="term" value="F:protein-N(PI)-phosphohistidine-sugar phosphotransferase activity"/>
    <property type="evidence" value="ECO:0007669"/>
    <property type="project" value="InterPro"/>
</dbReference>
<evidence type="ECO:0000313" key="5">
    <source>
        <dbReference type="EMBL" id="ODS11975.1"/>
    </source>
</evidence>
<protein>
    <submittedName>
        <fullName evidence="5">Protein-N(Pi)-phosphohistidine--sugar phosphotransferase</fullName>
        <ecNumber evidence="5">2.7.1.191</ecNumber>
    </submittedName>
</protein>
<reference evidence="4 6" key="1">
    <citation type="submission" date="2016-07" db="EMBL/GenBank/DDBJ databases">
        <title>Genome sequencing of Vibrio scophthalmi strain VS-05, an isolated from Paralichthys olivaceus.</title>
        <authorList>
            <person name="Han H.-J."/>
        </authorList>
    </citation>
    <scope>NUCLEOTIDE SEQUENCE [LARGE SCALE GENOMIC DNA]</scope>
    <source>
        <strain evidence="4 6">VS-05</strain>
    </source>
</reference>
<dbReference type="Proteomes" id="UP000092528">
    <property type="component" value="Chromosome 1"/>
</dbReference>
<dbReference type="OrthoDB" id="6603449at2"/>
<evidence type="ECO:0000259" key="3">
    <source>
        <dbReference type="PROSITE" id="PS51099"/>
    </source>
</evidence>
<dbReference type="SUPFAM" id="SSF52794">
    <property type="entry name" value="PTS system IIB component-like"/>
    <property type="match status" value="1"/>
</dbReference>
<dbReference type="InterPro" id="IPR036095">
    <property type="entry name" value="PTS_EIIB-like_sf"/>
</dbReference>
<dbReference type="GO" id="GO:0009401">
    <property type="term" value="P:phosphoenolpyruvate-dependent sugar phosphotransferase system"/>
    <property type="evidence" value="ECO:0007669"/>
    <property type="project" value="UniProtKB-KW"/>
</dbReference>
<dbReference type="Pfam" id="PF02302">
    <property type="entry name" value="PTS_IIB"/>
    <property type="match status" value="1"/>
</dbReference>
<dbReference type="STRING" id="45658.VSVS12_01094"/>
<proteinExistence type="predicted"/>
<accession>A0A1B1NMR7</accession>
<keyword evidence="2" id="KW-0598">Phosphotransferase system</keyword>
<dbReference type="Gene3D" id="3.40.50.2300">
    <property type="match status" value="1"/>
</dbReference>
<evidence type="ECO:0000313" key="6">
    <source>
        <dbReference type="Proteomes" id="UP000092528"/>
    </source>
</evidence>
<dbReference type="KEGG" id="vsc:VSVS12_01094"/>
<gene>
    <name evidence="5" type="primary">ulaB</name>
    <name evidence="5" type="ORF">VSF3289_02245</name>
    <name evidence="4" type="ORF">VSVS05_01914</name>
</gene>
<dbReference type="AlphaFoldDB" id="A0A1B1NMR7"/>
<evidence type="ECO:0000256" key="1">
    <source>
        <dbReference type="ARBA" id="ARBA00022679"/>
    </source>
</evidence>
<dbReference type="InterPro" id="IPR003501">
    <property type="entry name" value="PTS_EIIB_2/3"/>
</dbReference>
<evidence type="ECO:0000256" key="2">
    <source>
        <dbReference type="ARBA" id="ARBA00022683"/>
    </source>
</evidence>
<organism evidence="5 7">
    <name type="scientific">Vibrio scophthalmi</name>
    <dbReference type="NCBI Taxonomy" id="45658"/>
    <lineage>
        <taxon>Bacteria</taxon>
        <taxon>Pseudomonadati</taxon>
        <taxon>Pseudomonadota</taxon>
        <taxon>Gammaproteobacteria</taxon>
        <taxon>Vibrionales</taxon>
        <taxon>Vibrionaceae</taxon>
        <taxon>Vibrio</taxon>
    </lineage>
</organism>
<dbReference type="EC" id="2.7.1.191" evidence="5"/>